<comment type="caution">
    <text evidence="8">The sequence shown here is derived from an EMBL/GenBank/DDBJ whole genome shotgun (WGS) entry which is preliminary data.</text>
</comment>
<dbReference type="SMART" id="SM01133">
    <property type="entry name" value="DeoC"/>
    <property type="match status" value="1"/>
</dbReference>
<evidence type="ECO:0000256" key="1">
    <source>
        <dbReference type="ARBA" id="ARBA00010936"/>
    </source>
</evidence>
<comment type="catalytic activity">
    <reaction evidence="5 7">
        <text>2-deoxy-D-ribose 5-phosphate = D-glyceraldehyde 3-phosphate + acetaldehyde</text>
        <dbReference type="Rhea" id="RHEA:12821"/>
        <dbReference type="ChEBI" id="CHEBI:15343"/>
        <dbReference type="ChEBI" id="CHEBI:59776"/>
        <dbReference type="ChEBI" id="CHEBI:62877"/>
        <dbReference type="EC" id="4.1.2.4"/>
    </reaction>
</comment>
<dbReference type="InterPro" id="IPR028581">
    <property type="entry name" value="DeoC_typeI"/>
</dbReference>
<dbReference type="InterPro" id="IPR011343">
    <property type="entry name" value="DeoC"/>
</dbReference>
<protein>
    <recommendedName>
        <fullName evidence="7">Deoxyribose-phosphate aldolase</fullName>
        <shortName evidence="7">DERA</shortName>
        <ecNumber evidence="7">4.1.2.4</ecNumber>
    </recommendedName>
    <alternativeName>
        <fullName evidence="7">2-deoxy-D-ribose 5-phosphate aldolase</fullName>
    </alternativeName>
    <alternativeName>
        <fullName evidence="7">Phosphodeoxyriboaldolase</fullName>
        <shortName evidence="7">Deoxyriboaldolase</shortName>
    </alternativeName>
</protein>
<dbReference type="HAMAP" id="MF_00114">
    <property type="entry name" value="DeoC_type1"/>
    <property type="match status" value="1"/>
</dbReference>
<dbReference type="PIRSF" id="PIRSF001357">
    <property type="entry name" value="DeoC"/>
    <property type="match status" value="1"/>
</dbReference>
<evidence type="ECO:0000313" key="9">
    <source>
        <dbReference type="Proteomes" id="UP000052020"/>
    </source>
</evidence>
<dbReference type="UniPathway" id="UPA00002">
    <property type="reaction ID" value="UER00468"/>
</dbReference>
<dbReference type="EC" id="4.1.2.4" evidence="7"/>
<comment type="similarity">
    <text evidence="1 7">Belongs to the DeoC/FbaB aldolase family. DeoC type 1 subfamily.</text>
</comment>
<dbReference type="PANTHER" id="PTHR10889">
    <property type="entry name" value="DEOXYRIBOSE-PHOSPHATE ALDOLASE"/>
    <property type="match status" value="1"/>
</dbReference>
<dbReference type="NCBIfam" id="TIGR00126">
    <property type="entry name" value="deoC"/>
    <property type="match status" value="1"/>
</dbReference>
<accession>A0A0S7XN48</accession>
<dbReference type="PANTHER" id="PTHR10889:SF1">
    <property type="entry name" value="DEOXYRIBOSE-PHOSPHATE ALDOLASE"/>
    <property type="match status" value="1"/>
</dbReference>
<feature type="active site" description="Proton donor/acceptor" evidence="7">
    <location>
        <position position="184"/>
    </location>
</feature>
<keyword evidence="3 7" id="KW-0456">Lyase</keyword>
<comment type="subcellular location">
    <subcellularLocation>
        <location evidence="7">Cytoplasm</location>
    </subcellularLocation>
</comment>
<dbReference type="GO" id="GO:0006018">
    <property type="term" value="P:2-deoxyribose 1-phosphate catabolic process"/>
    <property type="evidence" value="ECO:0007669"/>
    <property type="project" value="UniProtKB-UniRule"/>
</dbReference>
<dbReference type="GO" id="GO:0009264">
    <property type="term" value="P:deoxyribonucleotide catabolic process"/>
    <property type="evidence" value="ECO:0007669"/>
    <property type="project" value="UniProtKB-UniRule"/>
</dbReference>
<dbReference type="Pfam" id="PF01791">
    <property type="entry name" value="DeoC"/>
    <property type="match status" value="1"/>
</dbReference>
<dbReference type="PATRIC" id="fig|1704032.3.peg.358"/>
<dbReference type="InterPro" id="IPR002915">
    <property type="entry name" value="DeoC/FbaB/LacD_aldolase"/>
</dbReference>
<dbReference type="SUPFAM" id="SSF51569">
    <property type="entry name" value="Aldolase"/>
    <property type="match status" value="1"/>
</dbReference>
<dbReference type="GO" id="GO:0016052">
    <property type="term" value="P:carbohydrate catabolic process"/>
    <property type="evidence" value="ECO:0007669"/>
    <property type="project" value="TreeGrafter"/>
</dbReference>
<comment type="pathway">
    <text evidence="7">Carbohydrate degradation; 2-deoxy-D-ribose 1-phosphate degradation; D-glyceraldehyde 3-phosphate and acetaldehyde from 2-deoxy-alpha-D-ribose 1-phosphate: step 2/2.</text>
</comment>
<organism evidence="8 9">
    <name type="scientific">candidate division KD3-62 bacterium DG_56</name>
    <dbReference type="NCBI Taxonomy" id="1704032"/>
    <lineage>
        <taxon>Bacteria</taxon>
        <taxon>candidate division KD3-62</taxon>
    </lineage>
</organism>
<name>A0A0S7XN48_9BACT</name>
<sequence length="231" mass="25266">MIDDSLLRADATEEEIIEFCEQAKRYHFASVVIFPYWLPVARRALRGSDVKACTVIAFPHGCLPTAAKVQEARQAIAARAQEIDVVVNLGALKSGDYEHVHRDLEELVTVAKLNGITEDGEEVLTKIIVETTLTTREEQERVCRIAEEVRADFIKTCTGAGPRPVSVEDVKFLRSVVGREMGIKAAGGIRTYEQAMALINAGANRMGTSTGPAIVEAFDRIPISHASEVSD</sequence>
<comment type="function">
    <text evidence="6 7">Catalyzes a reversible aldol reaction between acetaldehyde and D-glyceraldehyde 3-phosphate to generate 2-deoxy-D-ribose 5-phosphate.</text>
</comment>
<feature type="active site" description="Proton donor/acceptor" evidence="7">
    <location>
        <position position="84"/>
    </location>
</feature>
<dbReference type="GO" id="GO:0005737">
    <property type="term" value="C:cytoplasm"/>
    <property type="evidence" value="ECO:0007669"/>
    <property type="project" value="UniProtKB-SubCell"/>
</dbReference>
<evidence type="ECO:0000256" key="3">
    <source>
        <dbReference type="ARBA" id="ARBA00023239"/>
    </source>
</evidence>
<dbReference type="Gene3D" id="3.20.20.70">
    <property type="entry name" value="Aldolase class I"/>
    <property type="match status" value="1"/>
</dbReference>
<dbReference type="Proteomes" id="UP000052020">
    <property type="component" value="Unassembled WGS sequence"/>
</dbReference>
<dbReference type="EMBL" id="LIZY01000054">
    <property type="protein sequence ID" value="KPJ63922.1"/>
    <property type="molecule type" value="Genomic_DNA"/>
</dbReference>
<proteinExistence type="inferred from homology"/>
<dbReference type="FunFam" id="3.20.20.70:FF:000044">
    <property type="entry name" value="Deoxyribose-phosphate aldolase"/>
    <property type="match status" value="1"/>
</dbReference>
<keyword evidence="4 7" id="KW-0704">Schiff base</keyword>
<evidence type="ECO:0000256" key="7">
    <source>
        <dbReference type="HAMAP-Rule" id="MF_00114"/>
    </source>
</evidence>
<dbReference type="AlphaFoldDB" id="A0A0S7XN48"/>
<dbReference type="GO" id="GO:0004139">
    <property type="term" value="F:deoxyribose-phosphate aldolase activity"/>
    <property type="evidence" value="ECO:0007669"/>
    <property type="project" value="UniProtKB-UniRule"/>
</dbReference>
<feature type="active site" description="Schiff-base intermediate with acetaldehyde" evidence="7">
    <location>
        <position position="155"/>
    </location>
</feature>
<reference evidence="8 9" key="1">
    <citation type="journal article" date="2015" name="Microbiome">
        <title>Genomic resolution of linkages in carbon, nitrogen, and sulfur cycling among widespread estuary sediment bacteria.</title>
        <authorList>
            <person name="Baker B.J."/>
            <person name="Lazar C.S."/>
            <person name="Teske A.P."/>
            <person name="Dick G.J."/>
        </authorList>
    </citation>
    <scope>NUCLEOTIDE SEQUENCE [LARGE SCALE GENOMIC DNA]</scope>
    <source>
        <strain evidence="8">DG_56</strain>
    </source>
</reference>
<evidence type="ECO:0000256" key="4">
    <source>
        <dbReference type="ARBA" id="ARBA00023270"/>
    </source>
</evidence>
<keyword evidence="2 7" id="KW-0963">Cytoplasm</keyword>
<gene>
    <name evidence="7" type="primary">deoC</name>
    <name evidence="8" type="ORF">AMK68_02825</name>
</gene>
<dbReference type="InterPro" id="IPR013785">
    <property type="entry name" value="Aldolase_TIM"/>
</dbReference>
<evidence type="ECO:0000313" key="8">
    <source>
        <dbReference type="EMBL" id="KPJ63922.1"/>
    </source>
</evidence>
<evidence type="ECO:0000256" key="2">
    <source>
        <dbReference type="ARBA" id="ARBA00022490"/>
    </source>
</evidence>
<evidence type="ECO:0000256" key="5">
    <source>
        <dbReference type="ARBA" id="ARBA00048791"/>
    </source>
</evidence>
<evidence type="ECO:0000256" key="6">
    <source>
        <dbReference type="ARBA" id="ARBA00056337"/>
    </source>
</evidence>
<dbReference type="CDD" id="cd00959">
    <property type="entry name" value="DeoC"/>
    <property type="match status" value="1"/>
</dbReference>